<dbReference type="PANTHER" id="PTHR11079:SF162">
    <property type="entry name" value="RIBOFLAVIN BIOSYNTHESIS PROTEIN PYRD, CHLOROPLASTIC"/>
    <property type="match status" value="1"/>
</dbReference>
<dbReference type="PROSITE" id="PS51747">
    <property type="entry name" value="CYT_DCMP_DEAMINASES_2"/>
    <property type="match status" value="1"/>
</dbReference>
<protein>
    <submittedName>
        <fullName evidence="2">Diaminohydroxyphosphoribosylaminopyrimidine deaminase</fullName>
    </submittedName>
</protein>
<accession>A0A450X4D7</accession>
<sequence length="351" mass="39659">MQLAIREARRSIAEDDRIRPKVGAVAVKNGVMLASSCRGDQYPGDHAEFGLLEKKLKNETLAGTTIFTTLEPCTTRNHPKIPCADRLIERRVSRVVVGMLDPDQRITGKGILRLREAGIAVDFFPPELMSELEELNREFSRECLENAEEFVIPGAAEAGLSVFYASRRHYSKFRKDTETIDRYIGTAKKTIIMVSVNLMTGIPFDELCERIKERIRGNKDFQVTISLLDPNLPELMSVMSRILDMESDELSETIQRSFRALLDVRNELPNFEQDRFTLAAHPTMPFGSAILLDHHENNGRIQIESKPYRAGLQHSFGFELCRAQEIGLYEVLVKAYETLIADGRTINGVGD</sequence>
<dbReference type="Gene3D" id="3.40.140.10">
    <property type="entry name" value="Cytidine Deaminase, domain 2"/>
    <property type="match status" value="1"/>
</dbReference>
<dbReference type="InterPro" id="IPR016193">
    <property type="entry name" value="Cytidine_deaminase-like"/>
</dbReference>
<gene>
    <name evidence="2" type="ORF">BECKLFY1418C_GA0070996_11684</name>
</gene>
<dbReference type="EMBL" id="CAADFN010000168">
    <property type="protein sequence ID" value="VFK24128.1"/>
    <property type="molecule type" value="Genomic_DNA"/>
</dbReference>
<reference evidence="2" key="1">
    <citation type="submission" date="2019-02" db="EMBL/GenBank/DDBJ databases">
        <authorList>
            <person name="Gruber-Vodicka R. H."/>
            <person name="Seah K. B. B."/>
        </authorList>
    </citation>
    <scope>NUCLEOTIDE SEQUENCE</scope>
    <source>
        <strain evidence="2">BECK_BY7</strain>
    </source>
</reference>
<organism evidence="2">
    <name type="scientific">Candidatus Kentrum sp. LFY</name>
    <dbReference type="NCBI Taxonomy" id="2126342"/>
    <lineage>
        <taxon>Bacteria</taxon>
        <taxon>Pseudomonadati</taxon>
        <taxon>Pseudomonadota</taxon>
        <taxon>Gammaproteobacteria</taxon>
        <taxon>Candidatus Kentrum</taxon>
    </lineage>
</organism>
<dbReference type="InterPro" id="IPR002125">
    <property type="entry name" value="CMP_dCMP_dom"/>
</dbReference>
<dbReference type="GO" id="GO:0003824">
    <property type="term" value="F:catalytic activity"/>
    <property type="evidence" value="ECO:0007669"/>
    <property type="project" value="InterPro"/>
</dbReference>
<proteinExistence type="predicted"/>
<evidence type="ECO:0000313" key="2">
    <source>
        <dbReference type="EMBL" id="VFK24128.1"/>
    </source>
</evidence>
<dbReference type="PANTHER" id="PTHR11079">
    <property type="entry name" value="CYTOSINE DEAMINASE FAMILY MEMBER"/>
    <property type="match status" value="1"/>
</dbReference>
<dbReference type="AlphaFoldDB" id="A0A450X4D7"/>
<name>A0A450X4D7_9GAMM</name>
<dbReference type="SUPFAM" id="SSF53927">
    <property type="entry name" value="Cytidine deaminase-like"/>
    <property type="match status" value="1"/>
</dbReference>
<feature type="domain" description="CMP/dCMP-type deaminase" evidence="1">
    <location>
        <begin position="1"/>
        <end position="122"/>
    </location>
</feature>
<dbReference type="Pfam" id="PF00383">
    <property type="entry name" value="dCMP_cyt_deam_1"/>
    <property type="match status" value="1"/>
</dbReference>
<evidence type="ECO:0000259" key="1">
    <source>
        <dbReference type="PROSITE" id="PS51747"/>
    </source>
</evidence>